<dbReference type="SMART" id="SM00380">
    <property type="entry name" value="AP2"/>
    <property type="match status" value="1"/>
</dbReference>
<dbReference type="STRING" id="3821.A0A151RWY0"/>
<evidence type="ECO:0000256" key="7">
    <source>
        <dbReference type="SAM" id="MobiDB-lite"/>
    </source>
</evidence>
<dbReference type="InterPro" id="IPR001471">
    <property type="entry name" value="AP2/ERF_dom"/>
</dbReference>
<evidence type="ECO:0000313" key="10">
    <source>
        <dbReference type="Proteomes" id="UP000075243"/>
    </source>
</evidence>
<dbReference type="PANTHER" id="PTHR31190">
    <property type="entry name" value="DNA-BINDING DOMAIN"/>
    <property type="match status" value="1"/>
</dbReference>
<evidence type="ECO:0000256" key="2">
    <source>
        <dbReference type="ARBA" id="ARBA00023015"/>
    </source>
</evidence>
<dbReference type="InterPro" id="IPR016177">
    <property type="entry name" value="DNA-bd_dom_sf"/>
</dbReference>
<evidence type="ECO:0000313" key="9">
    <source>
        <dbReference type="EMBL" id="KYP47051.1"/>
    </source>
</evidence>
<evidence type="ECO:0000256" key="5">
    <source>
        <dbReference type="ARBA" id="ARBA00023242"/>
    </source>
</evidence>
<dbReference type="PROSITE" id="PS51032">
    <property type="entry name" value="AP2_ERF"/>
    <property type="match status" value="1"/>
</dbReference>
<evidence type="ECO:0000256" key="4">
    <source>
        <dbReference type="ARBA" id="ARBA00023163"/>
    </source>
</evidence>
<dbReference type="OrthoDB" id="1429959at2759"/>
<feature type="compositionally biased region" description="Low complexity" evidence="7">
    <location>
        <begin position="160"/>
        <end position="171"/>
    </location>
</feature>
<feature type="region of interest" description="Disordered" evidence="7">
    <location>
        <begin position="152"/>
        <end position="183"/>
    </location>
</feature>
<dbReference type="AlphaFoldDB" id="A0A151RWY0"/>
<comment type="similarity">
    <text evidence="6">Belongs to the AP2/ERF transcription factor family. ERF subfamily.</text>
</comment>
<dbReference type="FunFam" id="3.30.730.10:FF:000001">
    <property type="entry name" value="Ethylene-responsive transcription factor 2"/>
    <property type="match status" value="1"/>
</dbReference>
<protein>
    <submittedName>
        <fullName evidence="9">Ethylene-responsive transcription factor 2</fullName>
    </submittedName>
</protein>
<dbReference type="SUPFAM" id="SSF54171">
    <property type="entry name" value="DNA-binding domain"/>
    <property type="match status" value="1"/>
</dbReference>
<accession>A0A151RWY0</accession>
<dbReference type="PANTHER" id="PTHR31190:SF274">
    <property type="entry name" value="ETHYLENE-RESPONSIVE TRANSCRIPTION FACTOR 13"/>
    <property type="match status" value="1"/>
</dbReference>
<dbReference type="Proteomes" id="UP000075243">
    <property type="component" value="Unassembled WGS sequence"/>
</dbReference>
<keyword evidence="5" id="KW-0539">Nucleus</keyword>
<evidence type="ECO:0000256" key="3">
    <source>
        <dbReference type="ARBA" id="ARBA00023125"/>
    </source>
</evidence>
<comment type="subcellular location">
    <subcellularLocation>
        <location evidence="1">Nucleus</location>
    </subcellularLocation>
</comment>
<keyword evidence="4" id="KW-0804">Transcription</keyword>
<dbReference type="GO" id="GO:0003677">
    <property type="term" value="F:DNA binding"/>
    <property type="evidence" value="ECO:0007669"/>
    <property type="project" value="UniProtKB-KW"/>
</dbReference>
<organism evidence="9 10">
    <name type="scientific">Cajanus cajan</name>
    <name type="common">Pigeon pea</name>
    <name type="synonym">Cajanus indicus</name>
    <dbReference type="NCBI Taxonomy" id="3821"/>
    <lineage>
        <taxon>Eukaryota</taxon>
        <taxon>Viridiplantae</taxon>
        <taxon>Streptophyta</taxon>
        <taxon>Embryophyta</taxon>
        <taxon>Tracheophyta</taxon>
        <taxon>Spermatophyta</taxon>
        <taxon>Magnoliopsida</taxon>
        <taxon>eudicotyledons</taxon>
        <taxon>Gunneridae</taxon>
        <taxon>Pentapetalae</taxon>
        <taxon>rosids</taxon>
        <taxon>fabids</taxon>
        <taxon>Fabales</taxon>
        <taxon>Fabaceae</taxon>
        <taxon>Papilionoideae</taxon>
        <taxon>50 kb inversion clade</taxon>
        <taxon>NPAAA clade</taxon>
        <taxon>indigoferoid/millettioid clade</taxon>
        <taxon>Phaseoleae</taxon>
        <taxon>Cajanus</taxon>
    </lineage>
</organism>
<gene>
    <name evidence="9" type="ORF">KK1_031356</name>
</gene>
<keyword evidence="2" id="KW-0805">Transcription regulation</keyword>
<dbReference type="CDD" id="cd00018">
    <property type="entry name" value="AP2"/>
    <property type="match status" value="1"/>
</dbReference>
<evidence type="ECO:0000256" key="1">
    <source>
        <dbReference type="ARBA" id="ARBA00004123"/>
    </source>
</evidence>
<evidence type="ECO:0000259" key="8">
    <source>
        <dbReference type="PROSITE" id="PS51032"/>
    </source>
</evidence>
<dbReference type="Gene3D" id="3.30.730.10">
    <property type="entry name" value="AP2/ERF domain"/>
    <property type="match status" value="1"/>
</dbReference>
<dbReference type="Gramene" id="C.cajan_31478.t">
    <property type="protein sequence ID" value="C.cajan_31478.t.cds1"/>
    <property type="gene ID" value="C.cajan_31478"/>
</dbReference>
<reference evidence="9" key="1">
    <citation type="journal article" date="2012" name="Nat. Biotechnol.">
        <title>Draft genome sequence of pigeonpea (Cajanus cajan), an orphan legume crop of resource-poor farmers.</title>
        <authorList>
            <person name="Varshney R.K."/>
            <person name="Chen W."/>
            <person name="Li Y."/>
            <person name="Bharti A.K."/>
            <person name="Saxena R.K."/>
            <person name="Schlueter J.A."/>
            <person name="Donoghue M.T."/>
            <person name="Azam S."/>
            <person name="Fan G."/>
            <person name="Whaley A.M."/>
            <person name="Farmer A.D."/>
            <person name="Sheridan J."/>
            <person name="Iwata A."/>
            <person name="Tuteja R."/>
            <person name="Penmetsa R.V."/>
            <person name="Wu W."/>
            <person name="Upadhyaya H.D."/>
            <person name="Yang S.P."/>
            <person name="Shah T."/>
            <person name="Saxena K.B."/>
            <person name="Michael T."/>
            <person name="McCombie W.R."/>
            <person name="Yang B."/>
            <person name="Zhang G."/>
            <person name="Yang H."/>
            <person name="Wang J."/>
            <person name="Spillane C."/>
            <person name="Cook D.R."/>
            <person name="May G.D."/>
            <person name="Xu X."/>
            <person name="Jackson S.A."/>
        </authorList>
    </citation>
    <scope>NUCLEOTIDE SEQUENCE [LARGE SCALE GENOMIC DNA]</scope>
</reference>
<dbReference type="PRINTS" id="PR00367">
    <property type="entry name" value="ETHRSPELEMNT"/>
</dbReference>
<name>A0A151RWY0_CAJCA</name>
<dbReference type="EMBL" id="KQ483539">
    <property type="protein sequence ID" value="KYP47051.1"/>
    <property type="molecule type" value="Genomic_DNA"/>
</dbReference>
<keyword evidence="3" id="KW-0238">DNA-binding</keyword>
<sequence>MDDTLYCDLPSLESVQNYMLDLENDSNNLSIVSNNEIYHSPTYDPFLSPTLGMEGVHDVHACERPVDTLEVHTPPVCKHYRGVRQRPWGTFAAEIWDSKKTGGRVWLGTYKIEEEAALAYDKAAFKMHGRKAKLNFPHLIDTHTSLEPVRIRKASKPDSSKPCSSFSSAPKRQGSKKRKNTADLLNRLATSRSQVQVFEMGSHANDADVNGGIN</sequence>
<dbReference type="InterPro" id="IPR036955">
    <property type="entry name" value="AP2/ERF_dom_sf"/>
</dbReference>
<dbReference type="GO" id="GO:0005634">
    <property type="term" value="C:nucleus"/>
    <property type="evidence" value="ECO:0007669"/>
    <property type="project" value="UniProtKB-SubCell"/>
</dbReference>
<dbReference type="OMA" id="ICLEGVH"/>
<dbReference type="InterPro" id="IPR044808">
    <property type="entry name" value="ERF_plant"/>
</dbReference>
<dbReference type="Pfam" id="PF00847">
    <property type="entry name" value="AP2"/>
    <property type="match status" value="1"/>
</dbReference>
<keyword evidence="10" id="KW-1185">Reference proteome</keyword>
<dbReference type="GO" id="GO:0009873">
    <property type="term" value="P:ethylene-activated signaling pathway"/>
    <property type="evidence" value="ECO:0007669"/>
    <property type="project" value="InterPro"/>
</dbReference>
<dbReference type="GO" id="GO:0003700">
    <property type="term" value="F:DNA-binding transcription factor activity"/>
    <property type="evidence" value="ECO:0007669"/>
    <property type="project" value="InterPro"/>
</dbReference>
<feature type="domain" description="AP2/ERF" evidence="8">
    <location>
        <begin position="79"/>
        <end position="137"/>
    </location>
</feature>
<proteinExistence type="inferred from homology"/>
<evidence type="ECO:0000256" key="6">
    <source>
        <dbReference type="ARBA" id="ARBA00024343"/>
    </source>
</evidence>